<name>A0A517N9X1_9BACT</name>
<organism evidence="1 2">
    <name type="scientific">Rubripirellula lacrimiformis</name>
    <dbReference type="NCBI Taxonomy" id="1930273"/>
    <lineage>
        <taxon>Bacteria</taxon>
        <taxon>Pseudomonadati</taxon>
        <taxon>Planctomycetota</taxon>
        <taxon>Planctomycetia</taxon>
        <taxon>Pirellulales</taxon>
        <taxon>Pirellulaceae</taxon>
        <taxon>Rubripirellula</taxon>
    </lineage>
</organism>
<dbReference type="Proteomes" id="UP000318538">
    <property type="component" value="Chromosome"/>
</dbReference>
<evidence type="ECO:0000313" key="1">
    <source>
        <dbReference type="EMBL" id="QDT03939.1"/>
    </source>
</evidence>
<evidence type="ECO:0000313" key="2">
    <source>
        <dbReference type="Proteomes" id="UP000318538"/>
    </source>
</evidence>
<gene>
    <name evidence="1" type="ORF">K227x_23250</name>
</gene>
<keyword evidence="2" id="KW-1185">Reference proteome</keyword>
<proteinExistence type="predicted"/>
<sequence>MMAVIGPTSKNVDFTNPVIDGYGSPHGSAYSSLRCDVAPSRGGGPIRTAT</sequence>
<dbReference type="EMBL" id="CP036525">
    <property type="protein sequence ID" value="QDT03939.1"/>
    <property type="molecule type" value="Genomic_DNA"/>
</dbReference>
<dbReference type="AlphaFoldDB" id="A0A517N9X1"/>
<dbReference type="KEGG" id="rlc:K227x_23250"/>
<accession>A0A517N9X1</accession>
<reference evidence="1 2" key="1">
    <citation type="submission" date="2019-02" db="EMBL/GenBank/DDBJ databases">
        <title>Deep-cultivation of Planctomycetes and their phenomic and genomic characterization uncovers novel biology.</title>
        <authorList>
            <person name="Wiegand S."/>
            <person name="Jogler M."/>
            <person name="Boedeker C."/>
            <person name="Pinto D."/>
            <person name="Vollmers J."/>
            <person name="Rivas-Marin E."/>
            <person name="Kohn T."/>
            <person name="Peeters S.H."/>
            <person name="Heuer A."/>
            <person name="Rast P."/>
            <person name="Oberbeckmann S."/>
            <person name="Bunk B."/>
            <person name="Jeske O."/>
            <person name="Meyerdierks A."/>
            <person name="Storesund J.E."/>
            <person name="Kallscheuer N."/>
            <person name="Luecker S."/>
            <person name="Lage O.M."/>
            <person name="Pohl T."/>
            <person name="Merkel B.J."/>
            <person name="Hornburger P."/>
            <person name="Mueller R.-W."/>
            <person name="Bruemmer F."/>
            <person name="Labrenz M."/>
            <person name="Spormann A.M."/>
            <person name="Op den Camp H."/>
            <person name="Overmann J."/>
            <person name="Amann R."/>
            <person name="Jetten M.S.M."/>
            <person name="Mascher T."/>
            <person name="Medema M.H."/>
            <person name="Devos D.P."/>
            <person name="Kaster A.-K."/>
            <person name="Ovreas L."/>
            <person name="Rohde M."/>
            <person name="Galperin M.Y."/>
            <person name="Jogler C."/>
        </authorList>
    </citation>
    <scope>NUCLEOTIDE SEQUENCE [LARGE SCALE GENOMIC DNA]</scope>
    <source>
        <strain evidence="1 2">K22_7</strain>
    </source>
</reference>
<protein>
    <submittedName>
        <fullName evidence="1">Uncharacterized protein</fullName>
    </submittedName>
</protein>